<name>A0A5K3FVP0_MESCO</name>
<evidence type="ECO:0000313" key="1">
    <source>
        <dbReference type="WBParaSite" id="MCU_010998-RA"/>
    </source>
</evidence>
<sequence length="178" mass="20543">ILEHIASTNPVSHCISVACHEDKKSTREGHGRVAVYSEWRGQRGRLGWKATDLWFWLVIGLLHLKRHWQLSANDLDSESQLDCNCKGMDEKSILQVYKSKVPRQLFAWVTILPDVGCGDCRTINFCYYEQCGEPRQKRRTASLLRWRQFSDGSGSRHIGPPGLRQFCVSLRSNDLRER</sequence>
<reference evidence="1" key="1">
    <citation type="submission" date="2019-11" db="UniProtKB">
        <authorList>
            <consortium name="WormBaseParasite"/>
        </authorList>
    </citation>
    <scope>IDENTIFICATION</scope>
</reference>
<dbReference type="WBParaSite" id="MCU_010998-RA">
    <property type="protein sequence ID" value="MCU_010998-RA"/>
    <property type="gene ID" value="MCU_010998"/>
</dbReference>
<accession>A0A5K3FVP0</accession>
<dbReference type="AlphaFoldDB" id="A0A5K3FVP0"/>
<organism evidence="1">
    <name type="scientific">Mesocestoides corti</name>
    <name type="common">Flatworm</name>
    <dbReference type="NCBI Taxonomy" id="53468"/>
    <lineage>
        <taxon>Eukaryota</taxon>
        <taxon>Metazoa</taxon>
        <taxon>Spiralia</taxon>
        <taxon>Lophotrochozoa</taxon>
        <taxon>Platyhelminthes</taxon>
        <taxon>Cestoda</taxon>
        <taxon>Eucestoda</taxon>
        <taxon>Cyclophyllidea</taxon>
        <taxon>Mesocestoididae</taxon>
        <taxon>Mesocestoides</taxon>
    </lineage>
</organism>
<protein>
    <submittedName>
        <fullName evidence="1">Zf-RVT domain-containing protein</fullName>
    </submittedName>
</protein>
<proteinExistence type="predicted"/>